<keyword evidence="4" id="KW-1185">Reference proteome</keyword>
<reference evidence="3" key="1">
    <citation type="submission" date="2022-10" db="EMBL/GenBank/DDBJ databases">
        <title>Determination and structural analysis of whole genome sequence of Sarocladium strictum F4-1.</title>
        <authorList>
            <person name="Hu L."/>
            <person name="Jiang Y."/>
        </authorList>
    </citation>
    <scope>NUCLEOTIDE SEQUENCE</scope>
    <source>
        <strain evidence="3">F4-1</strain>
    </source>
</reference>
<feature type="chain" id="PRO_5041310802" description="DUF6923 domain-containing protein" evidence="1">
    <location>
        <begin position="22"/>
        <end position="389"/>
    </location>
</feature>
<evidence type="ECO:0000256" key="1">
    <source>
        <dbReference type="SAM" id="SignalP"/>
    </source>
</evidence>
<dbReference type="AlphaFoldDB" id="A0AA39LCZ4"/>
<organism evidence="3 4">
    <name type="scientific">Sarocladium strictum</name>
    <name type="common">Black bundle disease fungus</name>
    <name type="synonym">Acremonium strictum</name>
    <dbReference type="NCBI Taxonomy" id="5046"/>
    <lineage>
        <taxon>Eukaryota</taxon>
        <taxon>Fungi</taxon>
        <taxon>Dikarya</taxon>
        <taxon>Ascomycota</taxon>
        <taxon>Pezizomycotina</taxon>
        <taxon>Sordariomycetes</taxon>
        <taxon>Hypocreomycetidae</taxon>
        <taxon>Hypocreales</taxon>
        <taxon>Sarocladiaceae</taxon>
        <taxon>Sarocladium</taxon>
    </lineage>
</organism>
<dbReference type="SUPFAM" id="SSF69322">
    <property type="entry name" value="Tricorn protease domain 2"/>
    <property type="match status" value="1"/>
</dbReference>
<feature type="domain" description="DUF6923" evidence="2">
    <location>
        <begin position="183"/>
        <end position="366"/>
    </location>
</feature>
<accession>A0AA39LCZ4</accession>
<dbReference type="EMBL" id="JAPDFR010000001">
    <property type="protein sequence ID" value="KAK0392672.1"/>
    <property type="molecule type" value="Genomic_DNA"/>
</dbReference>
<protein>
    <recommendedName>
        <fullName evidence="2">DUF6923 domain-containing protein</fullName>
    </recommendedName>
</protein>
<evidence type="ECO:0000313" key="4">
    <source>
        <dbReference type="Proteomes" id="UP001175261"/>
    </source>
</evidence>
<dbReference type="Proteomes" id="UP001175261">
    <property type="component" value="Unassembled WGS sequence"/>
</dbReference>
<keyword evidence="1" id="KW-0732">Signal</keyword>
<gene>
    <name evidence="3" type="ORF">NLU13_2167</name>
</gene>
<feature type="signal peptide" evidence="1">
    <location>
        <begin position="1"/>
        <end position="21"/>
    </location>
</feature>
<proteinExistence type="predicted"/>
<sequence>MHSSTWLPGALTLLSAVAVQACNDCEYAPVFPAAVCNPSGQNGVCQEQIKVIEIVVGDAGGRNCDVCAHRHKDDCSHCVTVVGPCPTSVNVAVTTTIINNGVTTVIIQTPTGAPTASATTLATATSAATSAATATPSASGVPFACDNNAFIMDGSNLYAVDPASGQTVSTIATNIAGDGAILSMGYNVLDNFIYALAPVSRSGASRVIRIDSQGGQTLLGDPIAIPYSLGDFDESGQLWVATADNTKWARIDLRPGSTTYAQVAESGSMTPMNTTLSDWAFVPSQGQFYGFTVSAMKTSQPVMWSPATKQFQFQTDLGQIAMTNGQPPVWGAAFTNGQRMFAVADGKSGDMWTFQPNARATIQRELGTTTVFTPNRNYGGARCPNAAQV</sequence>
<name>A0AA39LCZ4_SARSR</name>
<dbReference type="InterPro" id="IPR054215">
    <property type="entry name" value="DUF6923"/>
</dbReference>
<evidence type="ECO:0000259" key="2">
    <source>
        <dbReference type="Pfam" id="PF21959"/>
    </source>
</evidence>
<evidence type="ECO:0000313" key="3">
    <source>
        <dbReference type="EMBL" id="KAK0392672.1"/>
    </source>
</evidence>
<dbReference type="Pfam" id="PF21959">
    <property type="entry name" value="DUF6923"/>
    <property type="match status" value="1"/>
</dbReference>
<comment type="caution">
    <text evidence="3">The sequence shown here is derived from an EMBL/GenBank/DDBJ whole genome shotgun (WGS) entry which is preliminary data.</text>
</comment>